<evidence type="ECO:0000313" key="8">
    <source>
        <dbReference type="Proteomes" id="UP001152649"/>
    </source>
</evidence>
<keyword evidence="4 5" id="KW-0472">Membrane</keyword>
<proteinExistence type="predicted"/>
<dbReference type="EMBL" id="CAJVPG010000222">
    <property type="protein sequence ID" value="CAG8378967.1"/>
    <property type="molecule type" value="Genomic_DNA"/>
</dbReference>
<keyword evidence="2 5" id="KW-0812">Transmembrane</keyword>
<evidence type="ECO:0000256" key="2">
    <source>
        <dbReference type="ARBA" id="ARBA00022692"/>
    </source>
</evidence>
<organism evidence="7 8">
    <name type="scientific">Penicillium salamii</name>
    <dbReference type="NCBI Taxonomy" id="1612424"/>
    <lineage>
        <taxon>Eukaryota</taxon>
        <taxon>Fungi</taxon>
        <taxon>Dikarya</taxon>
        <taxon>Ascomycota</taxon>
        <taxon>Pezizomycotina</taxon>
        <taxon>Eurotiomycetes</taxon>
        <taxon>Eurotiomycetidae</taxon>
        <taxon>Eurotiales</taxon>
        <taxon>Aspergillaceae</taxon>
        <taxon>Penicillium</taxon>
    </lineage>
</organism>
<dbReference type="Proteomes" id="UP001152649">
    <property type="component" value="Unassembled WGS sequence"/>
</dbReference>
<dbReference type="InterPro" id="IPR050307">
    <property type="entry name" value="Sterol_Desaturase_Related"/>
</dbReference>
<dbReference type="OrthoDB" id="2915840at2759"/>
<dbReference type="GO" id="GO:0016491">
    <property type="term" value="F:oxidoreductase activity"/>
    <property type="evidence" value="ECO:0007669"/>
    <property type="project" value="InterPro"/>
</dbReference>
<evidence type="ECO:0000313" key="7">
    <source>
        <dbReference type="EMBL" id="CAG8378967.1"/>
    </source>
</evidence>
<feature type="domain" description="Fatty acid hydroxylase" evidence="6">
    <location>
        <begin position="140"/>
        <end position="262"/>
    </location>
</feature>
<feature type="transmembrane region" description="Helical" evidence="5">
    <location>
        <begin position="47"/>
        <end position="68"/>
    </location>
</feature>
<evidence type="ECO:0000259" key="6">
    <source>
        <dbReference type="Pfam" id="PF04116"/>
    </source>
</evidence>
<evidence type="ECO:0000256" key="3">
    <source>
        <dbReference type="ARBA" id="ARBA00022989"/>
    </source>
</evidence>
<dbReference type="GO" id="GO:0008610">
    <property type="term" value="P:lipid biosynthetic process"/>
    <property type="evidence" value="ECO:0007669"/>
    <property type="project" value="InterPro"/>
</dbReference>
<dbReference type="PANTHER" id="PTHR11863">
    <property type="entry name" value="STEROL DESATURASE"/>
    <property type="match status" value="1"/>
</dbReference>
<comment type="subcellular location">
    <subcellularLocation>
        <location evidence="1">Membrane</location>
    </subcellularLocation>
</comment>
<evidence type="ECO:0000256" key="5">
    <source>
        <dbReference type="SAM" id="Phobius"/>
    </source>
</evidence>
<sequence length="271" mass="31565">MQFFRQHWNYQLTMEAWCSNLVPQVADFWAHIVSNHSPQKIEFVGTLLIQISFFWIPAVFYLLLDIIVPSFSHRHKIQPASKQPTRQEIARCFAVVAQNQILSSVLHLALLSVASRAGSGSSYRIEKSLPNFAEIIRDVVMSLLMREILFYYSHRLLHIPYLYVRIHKKHHRFTAPIGLAAQFAHPIEQIFANALPISLPPQLLHSHVLTFWLFLSYELFNTVTVHSGYDFFHNKAQMHDLHHEKFNLNYGSVGLLDWVHGTNKLEKRRSD</sequence>
<evidence type="ECO:0000256" key="1">
    <source>
        <dbReference type="ARBA" id="ARBA00004370"/>
    </source>
</evidence>
<reference evidence="7" key="1">
    <citation type="submission" date="2021-07" db="EMBL/GenBank/DDBJ databases">
        <authorList>
            <person name="Branca A.L. A."/>
        </authorList>
    </citation>
    <scope>NUCLEOTIDE SEQUENCE</scope>
</reference>
<protein>
    <recommendedName>
        <fullName evidence="6">Fatty acid hydroxylase domain-containing protein</fullName>
    </recommendedName>
</protein>
<accession>A0A9W4J8W5</accession>
<dbReference type="GO" id="GO:0016020">
    <property type="term" value="C:membrane"/>
    <property type="evidence" value="ECO:0007669"/>
    <property type="project" value="UniProtKB-SubCell"/>
</dbReference>
<comment type="caution">
    <text evidence="7">The sequence shown here is derived from an EMBL/GenBank/DDBJ whole genome shotgun (WGS) entry which is preliminary data.</text>
</comment>
<keyword evidence="8" id="KW-1185">Reference proteome</keyword>
<dbReference type="AlphaFoldDB" id="A0A9W4J8W5"/>
<dbReference type="GO" id="GO:0005506">
    <property type="term" value="F:iron ion binding"/>
    <property type="evidence" value="ECO:0007669"/>
    <property type="project" value="InterPro"/>
</dbReference>
<dbReference type="InterPro" id="IPR006694">
    <property type="entry name" value="Fatty_acid_hydroxylase"/>
</dbReference>
<dbReference type="Pfam" id="PF04116">
    <property type="entry name" value="FA_hydroxylase"/>
    <property type="match status" value="1"/>
</dbReference>
<evidence type="ECO:0000256" key="4">
    <source>
        <dbReference type="ARBA" id="ARBA00023136"/>
    </source>
</evidence>
<gene>
    <name evidence="7" type="ORF">PSALAMII_LOCUS5563</name>
</gene>
<name>A0A9W4J8W5_9EURO</name>
<keyword evidence="3 5" id="KW-1133">Transmembrane helix</keyword>